<name>A0AAP8MYQ2_9VIBR</name>
<dbReference type="InterPro" id="IPR038726">
    <property type="entry name" value="PDDEXK_AddAB-type"/>
</dbReference>
<protein>
    <recommendedName>
        <fullName evidence="1">PD-(D/E)XK endonuclease-like domain-containing protein</fullName>
    </recommendedName>
</protein>
<organism evidence="2 3">
    <name type="scientific">Vibrio breoganii</name>
    <dbReference type="NCBI Taxonomy" id="553239"/>
    <lineage>
        <taxon>Bacteria</taxon>
        <taxon>Pseudomonadati</taxon>
        <taxon>Pseudomonadota</taxon>
        <taxon>Gammaproteobacteria</taxon>
        <taxon>Vibrionales</taxon>
        <taxon>Vibrionaceae</taxon>
        <taxon>Vibrio</taxon>
    </lineage>
</organism>
<dbReference type="EMBL" id="MDBO01000036">
    <property type="protein sequence ID" value="PMP14061.1"/>
    <property type="molecule type" value="Genomic_DNA"/>
</dbReference>
<evidence type="ECO:0000313" key="2">
    <source>
        <dbReference type="EMBL" id="PMP14061.1"/>
    </source>
</evidence>
<dbReference type="InterPro" id="IPR011604">
    <property type="entry name" value="PDDEXK-like_dom_sf"/>
</dbReference>
<proteinExistence type="predicted"/>
<sequence length="174" mass="19867">MKYHPLSATRFITWATHPKISPRIRGLIEHFAHHKAVLKYQRLTSVPIQVATSSSCAVAWYESENMPNDLMSSKLLLSEGDIEATWKDLRLVGRVDQAYENKQGKVILIDSKAHPKVTFRDQLQLSFYAYIMLKNGYSVSDVGYIRSFAYQDIEYLAVDIIPAQAFVEILSLID</sequence>
<feature type="domain" description="PD-(D/E)XK endonuclease-like" evidence="1">
    <location>
        <begin position="74"/>
        <end position="138"/>
    </location>
</feature>
<reference evidence="3" key="1">
    <citation type="submission" date="2016-07" db="EMBL/GenBank/DDBJ databases">
        <title>Nontailed viruses are major unrecognized killers of bacteria in the ocean.</title>
        <authorList>
            <person name="Kauffman K."/>
            <person name="Hussain F."/>
            <person name="Yang J."/>
            <person name="Arevalo P."/>
            <person name="Brown J."/>
            <person name="Cutler M."/>
            <person name="Kelly L."/>
            <person name="Polz M.F."/>
        </authorList>
    </citation>
    <scope>NUCLEOTIDE SEQUENCE [LARGE SCALE GENOMIC DNA]</scope>
    <source>
        <strain evidence="3">10N.222.49.A5</strain>
    </source>
</reference>
<gene>
    <name evidence="2" type="ORF">BCS93_04540</name>
</gene>
<evidence type="ECO:0000259" key="1">
    <source>
        <dbReference type="Pfam" id="PF12705"/>
    </source>
</evidence>
<comment type="caution">
    <text evidence="2">The sequence shown here is derived from an EMBL/GenBank/DDBJ whole genome shotgun (WGS) entry which is preliminary data.</text>
</comment>
<dbReference type="AlphaFoldDB" id="A0AAP8MYQ2"/>
<dbReference type="Pfam" id="PF12705">
    <property type="entry name" value="PDDEXK_1"/>
    <property type="match status" value="1"/>
</dbReference>
<evidence type="ECO:0000313" key="3">
    <source>
        <dbReference type="Proteomes" id="UP000235611"/>
    </source>
</evidence>
<dbReference type="RefSeq" id="WP_102460293.1">
    <property type="nucleotide sequence ID" value="NZ_MCXS01000025.1"/>
</dbReference>
<dbReference type="Gene3D" id="3.90.320.10">
    <property type="match status" value="1"/>
</dbReference>
<accession>A0AAP8MYQ2</accession>
<dbReference type="Proteomes" id="UP000235611">
    <property type="component" value="Unassembled WGS sequence"/>
</dbReference>